<dbReference type="Proteomes" id="UP001152604">
    <property type="component" value="Unassembled WGS sequence"/>
</dbReference>
<dbReference type="EMBL" id="CAKXZS010000034">
    <property type="protein sequence ID" value="CAH2405001.1"/>
    <property type="molecule type" value="Genomic_DNA"/>
</dbReference>
<name>A0ABM9E790_9HYPH</name>
<reference evidence="1" key="1">
    <citation type="submission" date="2022-03" db="EMBL/GenBank/DDBJ databases">
        <authorList>
            <person name="Brunel B."/>
        </authorList>
    </citation>
    <scope>NUCLEOTIDE SEQUENCE</scope>
    <source>
        <strain evidence="1">STM4922sample</strain>
    </source>
</reference>
<accession>A0ABM9E790</accession>
<proteinExistence type="predicted"/>
<evidence type="ECO:0000313" key="2">
    <source>
        <dbReference type="Proteomes" id="UP001152604"/>
    </source>
</evidence>
<organism evidence="1 2">
    <name type="scientific">Mesorhizobium ventifaucium</name>
    <dbReference type="NCBI Taxonomy" id="666020"/>
    <lineage>
        <taxon>Bacteria</taxon>
        <taxon>Pseudomonadati</taxon>
        <taxon>Pseudomonadota</taxon>
        <taxon>Alphaproteobacteria</taxon>
        <taxon>Hyphomicrobiales</taxon>
        <taxon>Phyllobacteriaceae</taxon>
        <taxon>Mesorhizobium</taxon>
    </lineage>
</organism>
<protein>
    <submittedName>
        <fullName evidence="1">Uncharacterized protein</fullName>
    </submittedName>
</protein>
<sequence>MMICSARTVERALSQAGRLLSPQESIQGVTGQLAVGPVPEVPARVPRTHYLHVIYNLADFEEMGHS</sequence>
<gene>
    <name evidence="1" type="ORF">MES4922_40013</name>
</gene>
<evidence type="ECO:0000313" key="1">
    <source>
        <dbReference type="EMBL" id="CAH2405001.1"/>
    </source>
</evidence>
<keyword evidence="2" id="KW-1185">Reference proteome</keyword>
<comment type="caution">
    <text evidence="1">The sequence shown here is derived from an EMBL/GenBank/DDBJ whole genome shotgun (WGS) entry which is preliminary data.</text>
</comment>